<dbReference type="AlphaFoldDB" id="A0LC39"/>
<organism evidence="2 3">
    <name type="scientific">Magnetococcus marinus (strain ATCC BAA-1437 / JCM 17883 / MC-1)</name>
    <dbReference type="NCBI Taxonomy" id="156889"/>
    <lineage>
        <taxon>Bacteria</taxon>
        <taxon>Pseudomonadati</taxon>
        <taxon>Pseudomonadota</taxon>
        <taxon>Magnetococcia</taxon>
        <taxon>Magnetococcales</taxon>
        <taxon>Magnetococcaceae</taxon>
        <taxon>Magnetococcus</taxon>
    </lineage>
</organism>
<dbReference type="EMBL" id="CP000471">
    <property type="protein sequence ID" value="ABK45532.1"/>
    <property type="molecule type" value="Genomic_DNA"/>
</dbReference>
<dbReference type="eggNOG" id="COG3184">
    <property type="taxonomic scope" value="Bacteria"/>
</dbReference>
<accession>A0LC39</accession>
<dbReference type="RefSeq" id="WP_011714596.1">
    <property type="nucleotide sequence ID" value="NC_008576.1"/>
</dbReference>
<reference evidence="3" key="1">
    <citation type="journal article" date="2009" name="Appl. Environ. Microbiol.">
        <title>Complete genome sequence of the chemolithoautotrophic marine magnetotactic coccus strain MC-1.</title>
        <authorList>
            <person name="Schubbe S."/>
            <person name="Williams T.J."/>
            <person name="Xie G."/>
            <person name="Kiss H.E."/>
            <person name="Brettin T.S."/>
            <person name="Martinez D."/>
            <person name="Ross C.A."/>
            <person name="Schuler D."/>
            <person name="Cox B.L."/>
            <person name="Nealson K.H."/>
            <person name="Bazylinski D.A."/>
        </authorList>
    </citation>
    <scope>NUCLEOTIDE SEQUENCE [LARGE SCALE GENOMIC DNA]</scope>
    <source>
        <strain evidence="3">ATCC BAA-1437 / JCM 17883 / MC-1</strain>
    </source>
</reference>
<keyword evidence="3" id="KW-1185">Reference proteome</keyword>
<dbReference type="InterPro" id="IPR018637">
    <property type="entry name" value="DUF2059"/>
</dbReference>
<reference evidence="2 3" key="2">
    <citation type="journal article" date="2012" name="Int. J. Syst. Evol. Microbiol.">
        <title>Magnetococcus marinus gen. nov., sp. nov., a marine, magnetotactic bacterium that represents a novel lineage (Magnetococcaceae fam. nov.; Magnetococcales ord. nov.) at the base of the Alphaproteobacteria.</title>
        <authorList>
            <person name="Bazylinski D.A."/>
            <person name="Williams T.J."/>
            <person name="Lefevre C.T."/>
            <person name="Berg R.J."/>
            <person name="Zhang C.L."/>
            <person name="Bowser S.S."/>
            <person name="Dean A.J."/>
            <person name="Beveridge T.J."/>
        </authorList>
    </citation>
    <scope>NUCLEOTIDE SEQUENCE [LARGE SCALE GENOMIC DNA]</scope>
    <source>
        <strain evidence="3">ATCC BAA-1437 / JCM 17883 / MC-1</strain>
    </source>
</reference>
<evidence type="ECO:0000259" key="1">
    <source>
        <dbReference type="Pfam" id="PF09832"/>
    </source>
</evidence>
<evidence type="ECO:0000313" key="3">
    <source>
        <dbReference type="Proteomes" id="UP000002586"/>
    </source>
</evidence>
<dbReference type="STRING" id="156889.Mmc1_3041"/>
<name>A0LC39_MAGMM</name>
<feature type="domain" description="DUF2059" evidence="1">
    <location>
        <begin position="98"/>
        <end position="148"/>
    </location>
</feature>
<protein>
    <recommendedName>
        <fullName evidence="1">DUF2059 domain-containing protein</fullName>
    </recommendedName>
</protein>
<dbReference type="Pfam" id="PF09832">
    <property type="entry name" value="DUF2059"/>
    <property type="match status" value="1"/>
</dbReference>
<proteinExistence type="predicted"/>
<dbReference type="Proteomes" id="UP000002586">
    <property type="component" value="Chromosome"/>
</dbReference>
<gene>
    <name evidence="2" type="ordered locus">Mmc1_3041</name>
</gene>
<evidence type="ECO:0000313" key="2">
    <source>
        <dbReference type="EMBL" id="ABK45532.1"/>
    </source>
</evidence>
<sequence length="181" mass="21243" precursor="true">MRTLLLFCLFLLLPHTLLADGDLKRRLELSQDIVILRDTGGLIKKLIDKRKDYYRTAHTLMQLKITRRNPNLKGKVASALAQRYVQLLREEERNSAPDIEKRMTTIYAEEYTQSELRQMKQFFSSTAGRKFFLLNSAHLEKAIAGAFQQARTRANERFLELQQQLKEKSNPNPRPNKEYEM</sequence>
<dbReference type="HOGENOM" id="CLU_1487338_0_0_5"/>
<dbReference type="KEGG" id="mgm:Mmc1_3041"/>